<dbReference type="InterPro" id="IPR051013">
    <property type="entry name" value="MBL_superfamily_lactonases"/>
</dbReference>
<keyword evidence="4" id="KW-0862">Zinc</keyword>
<accession>A0A0E3SL16</accession>
<sequence length="310" mass="35882">MARTRKYGQKGRSIMDTNHVYRVGEVTVTRVPELILDSNTPEYLYPQWDPSFIQEHEKWLVPGNMDKTRMHIFQSIYTWVLRTKQHTILIDTGAGNDKERIWMPRLNRLKSPYLKRLKAADVTPAMVDYVILTHLHVDHVGWNTQLVDGTWEPTFPNATYVFSKSEKRHYSDPENYPVNSRVKFIVYEDSVRPVIQAGQAEIIEPDGVEFLEGISLYPVPGHSIGQMAVCLTSGGEEALFGGDVMHHPIQVYRPEWNSVYCEDAQQARVSRRWALDYLADRRALFFSSHFAETSVGRVTRTGDRFVWQFC</sequence>
<dbReference type="CDD" id="cd16277">
    <property type="entry name" value="metallo-hydrolase-like_MBL-fold"/>
    <property type="match status" value="1"/>
</dbReference>
<dbReference type="HOGENOM" id="CLU_056519_1_1_2"/>
<dbReference type="PANTHER" id="PTHR42978">
    <property type="entry name" value="QUORUM-QUENCHING LACTONASE YTNP-RELATED-RELATED"/>
    <property type="match status" value="1"/>
</dbReference>
<evidence type="ECO:0000256" key="1">
    <source>
        <dbReference type="ARBA" id="ARBA00007749"/>
    </source>
</evidence>
<keyword evidence="2" id="KW-0479">Metal-binding</keyword>
<protein>
    <recommendedName>
        <fullName evidence="5">Metallo-beta-lactamase domain-containing protein</fullName>
    </recommendedName>
</protein>
<name>A0A0E3SL16_METBA</name>
<evidence type="ECO:0000259" key="5">
    <source>
        <dbReference type="SMART" id="SM00849"/>
    </source>
</evidence>
<dbReference type="PANTHER" id="PTHR42978:SF6">
    <property type="entry name" value="QUORUM-QUENCHING LACTONASE YTNP-RELATED"/>
    <property type="match status" value="1"/>
</dbReference>
<keyword evidence="7" id="KW-1185">Reference proteome</keyword>
<dbReference type="SMART" id="SM00849">
    <property type="entry name" value="Lactamase_B"/>
    <property type="match status" value="1"/>
</dbReference>
<dbReference type="GO" id="GO:0016787">
    <property type="term" value="F:hydrolase activity"/>
    <property type="evidence" value="ECO:0007669"/>
    <property type="project" value="UniProtKB-KW"/>
</dbReference>
<evidence type="ECO:0000256" key="3">
    <source>
        <dbReference type="ARBA" id="ARBA00022801"/>
    </source>
</evidence>
<dbReference type="PATRIC" id="fig|1434107.4.peg.1500"/>
<dbReference type="EMBL" id="CP009517">
    <property type="protein sequence ID" value="AKB81717.1"/>
    <property type="molecule type" value="Genomic_DNA"/>
</dbReference>
<reference evidence="6" key="1">
    <citation type="submission" date="2014-07" db="EMBL/GenBank/DDBJ databases">
        <title>Methanogenic archaea and the global carbon cycle.</title>
        <authorList>
            <person name="Henriksen J.R."/>
            <person name="Luke J."/>
            <person name="Reinhart S."/>
            <person name="Benedict M.N."/>
            <person name="Youngblut N.D."/>
            <person name="Metcalf M.E."/>
            <person name="Whitaker R.J."/>
            <person name="Metcalf W.W."/>
        </authorList>
    </citation>
    <scope>NUCLEOTIDE SEQUENCE [LARGE SCALE GENOMIC DNA]</scope>
    <source>
        <strain evidence="6">3</strain>
    </source>
</reference>
<dbReference type="GO" id="GO:0046872">
    <property type="term" value="F:metal ion binding"/>
    <property type="evidence" value="ECO:0007669"/>
    <property type="project" value="UniProtKB-KW"/>
</dbReference>
<organism evidence="6 7">
    <name type="scientific">Methanosarcina barkeri 3</name>
    <dbReference type="NCBI Taxonomy" id="1434107"/>
    <lineage>
        <taxon>Archaea</taxon>
        <taxon>Methanobacteriati</taxon>
        <taxon>Methanobacteriota</taxon>
        <taxon>Stenosarchaea group</taxon>
        <taxon>Methanomicrobia</taxon>
        <taxon>Methanosarcinales</taxon>
        <taxon>Methanosarcinaceae</taxon>
        <taxon>Methanosarcina</taxon>
    </lineage>
</organism>
<evidence type="ECO:0000313" key="7">
    <source>
        <dbReference type="Proteomes" id="UP000033066"/>
    </source>
</evidence>
<dbReference type="InterPro" id="IPR001279">
    <property type="entry name" value="Metallo-B-lactamas"/>
</dbReference>
<dbReference type="Gene3D" id="3.60.15.10">
    <property type="entry name" value="Ribonuclease Z/Hydroxyacylglutathione hydrolase-like"/>
    <property type="match status" value="1"/>
</dbReference>
<dbReference type="SUPFAM" id="SSF56281">
    <property type="entry name" value="Metallo-hydrolase/oxidoreductase"/>
    <property type="match status" value="1"/>
</dbReference>
<evidence type="ECO:0000256" key="2">
    <source>
        <dbReference type="ARBA" id="ARBA00022723"/>
    </source>
</evidence>
<dbReference type="STRING" id="1434107.MSBR3_1139"/>
<dbReference type="Proteomes" id="UP000033066">
    <property type="component" value="Chromosome"/>
</dbReference>
<keyword evidence="3" id="KW-0378">Hydrolase</keyword>
<evidence type="ECO:0000256" key="4">
    <source>
        <dbReference type="ARBA" id="ARBA00022833"/>
    </source>
</evidence>
<dbReference type="AlphaFoldDB" id="A0A0E3SL16"/>
<gene>
    <name evidence="6" type="ORF">MSBR3_1139</name>
</gene>
<dbReference type="Pfam" id="PF00753">
    <property type="entry name" value="Lactamase_B"/>
    <property type="match status" value="1"/>
</dbReference>
<dbReference type="KEGG" id="mbak:MSBR3_1139"/>
<comment type="similarity">
    <text evidence="1">Belongs to the metallo-beta-lactamase superfamily.</text>
</comment>
<feature type="domain" description="Metallo-beta-lactamase" evidence="5">
    <location>
        <begin position="75"/>
        <end position="289"/>
    </location>
</feature>
<evidence type="ECO:0000313" key="6">
    <source>
        <dbReference type="EMBL" id="AKB81717.1"/>
    </source>
</evidence>
<dbReference type="InterPro" id="IPR036866">
    <property type="entry name" value="RibonucZ/Hydroxyglut_hydro"/>
</dbReference>
<proteinExistence type="inferred from homology"/>